<dbReference type="OrthoDB" id="10692573at2759"/>
<feature type="region of interest" description="Disordered" evidence="1">
    <location>
        <begin position="1034"/>
        <end position="1075"/>
    </location>
</feature>
<feature type="compositionally biased region" description="Low complexity" evidence="1">
    <location>
        <begin position="1105"/>
        <end position="1123"/>
    </location>
</feature>
<feature type="compositionally biased region" description="Polar residues" evidence="1">
    <location>
        <begin position="652"/>
        <end position="675"/>
    </location>
</feature>
<feature type="compositionally biased region" description="Low complexity" evidence="1">
    <location>
        <begin position="740"/>
        <end position="751"/>
    </location>
</feature>
<feature type="region of interest" description="Disordered" evidence="1">
    <location>
        <begin position="480"/>
        <end position="503"/>
    </location>
</feature>
<reference evidence="2 3" key="1">
    <citation type="journal article" date="2010" name="Science">
        <title>Genomic analysis of organismal complexity in the multicellular green alga Volvox carteri.</title>
        <authorList>
            <person name="Prochnik S.E."/>
            <person name="Umen J."/>
            <person name="Nedelcu A.M."/>
            <person name="Hallmann A."/>
            <person name="Miller S.M."/>
            <person name="Nishii I."/>
            <person name="Ferris P."/>
            <person name="Kuo A."/>
            <person name="Mitros T."/>
            <person name="Fritz-Laylin L.K."/>
            <person name="Hellsten U."/>
            <person name="Chapman J."/>
            <person name="Simakov O."/>
            <person name="Rensing S.A."/>
            <person name="Terry A."/>
            <person name="Pangilinan J."/>
            <person name="Kapitonov V."/>
            <person name="Jurka J."/>
            <person name="Salamov A."/>
            <person name="Shapiro H."/>
            <person name="Schmutz J."/>
            <person name="Grimwood J."/>
            <person name="Lindquist E."/>
            <person name="Lucas S."/>
            <person name="Grigoriev I.V."/>
            <person name="Schmitt R."/>
            <person name="Kirk D."/>
            <person name="Rokhsar D.S."/>
        </authorList>
    </citation>
    <scope>NUCLEOTIDE SEQUENCE [LARGE SCALE GENOMIC DNA]</scope>
    <source>
        <strain evidence="3">f. Nagariensis / Eve</strain>
    </source>
</reference>
<keyword evidence="3" id="KW-1185">Reference proteome</keyword>
<feature type="region of interest" description="Disordered" evidence="1">
    <location>
        <begin position="73"/>
        <end position="93"/>
    </location>
</feature>
<name>D8UEF7_VOLCA</name>
<gene>
    <name evidence="2" type="ORF">VOLCADRAFT_98097</name>
</gene>
<organism evidence="3">
    <name type="scientific">Volvox carteri f. nagariensis</name>
    <dbReference type="NCBI Taxonomy" id="3068"/>
    <lineage>
        <taxon>Eukaryota</taxon>
        <taxon>Viridiplantae</taxon>
        <taxon>Chlorophyta</taxon>
        <taxon>core chlorophytes</taxon>
        <taxon>Chlorophyceae</taxon>
        <taxon>CS clade</taxon>
        <taxon>Chlamydomonadales</taxon>
        <taxon>Volvocaceae</taxon>
        <taxon>Volvox</taxon>
    </lineage>
</organism>
<feature type="region of interest" description="Disordered" evidence="1">
    <location>
        <begin position="719"/>
        <end position="832"/>
    </location>
</feature>
<sequence>MSAVPALMSPDPLNFPLTPSQGDGGGGVSVGCWSRFWNGADGDAADDGSNSFRWPASTVSSFASKGVRRTAGLADTFPGQHPEDTESDSDDDERPALVAAFRWLHSILEVWRSRMRVRLMPDGSSPTIMVEGQAYSLRTHLRTYKPRRSALRTSGVPHSMSSPGCLEYDTSTYLPASPHSLKTLAAPPRPVGTSKKKLRFAIGVQESGGDGDGSGGCSAGGGNLERDAGAVGSIPDDGVSERQTEIDDGGDGSCAGAGRGRREVNQVPYSDGRTGDLNGRAALADAVADGRAATEGEESYPLELPVQASPQSACHLNAGTVARTTTSTTAASASMSAERASMLACASDKIPAIAAGGSELCSNGVSSGSGDGGVGSRIQSAGVVTDANAVVSSGVSVSYTKSPPTSRPGSSGQSPAGSQGLRQASKKLLLQLGVQGTIRIHPESDTPTSLQASAALVAFAERQVQAPDADAVVPLLQASAWSPPPSPANAPEQPQVSADGGSSYTDAATAAGVAVRPPNLLARLLMGTRDPGVSTSSTSATAAATAAAAGFHVNSRSCTTSGTASVASGSSAFTVRCGVPVAVTGTTATPCPPPAAAAPSLPPGRYPSAQVLRNTAFEPGRPLGISGPLAATKGSGGGGGCDGGDDGFAQRVSRSMSYTSPGMATGSKSYNQPQRATRHGDGGGGGGGGGRLGVAAADAVELLAAFVPLGQPRRQFLEAQRPPSDGHRGRQTPPPPPPMTTTMMTTQQQKQKQWRRKLRLKLQPGDDDQLAAVSSATAAEDDNDNDHDEEEEKEEEEVKPEWRNERDEKRQAQDQLGHAHGDADGEREGKSLVVDSEPQWWITSVRPVGDDVGDDVSDDDAEAAAAAGVSFNWLEALRKSRNVTDRCTKMAGRNGRQPGGGNDVDGAGELLWRLGRGNNPTVQQSVPAPPRLPLAPAQRTRGGVRRGNSHCAVEMSLAVQRAVQAAQDSTATTNRQQQLLKLASDRSDEMARAAERSRLIRAAPFTAAMNLLNRAAFAPEPAMTTAAPPAAAAVTRVSPSANSHIAPNYWRPQQHKQQQQPSTESCETGGPLQGSLASATVTSASVTAATASASSPNAAERTPFPSGSGSGSSSALPRSPARSPPLWESVYGLSSSADLAVAAAGAADRAATAAQTASAAAPAAAAAAVAFPVQSKRSTGGDGAAFGGGGLTASSGLPPTSAALLAEWEESEGAPFGVTASGGGAATAVRPTDLLPSPSLSRSTLSGSNSDLHVRSRSQIRSGVASWGPAQRTPGPELLALSPLNTPSANGPWVEERCALASSGIPFADMTANLAQTLAARLNMTSSGVTSGPSGRAGVSCHPSLPISIEIYPAAILHCCPLSEIMPPPAHGTDPRVRNVSARWDTSSVRHITMYGRAMGRSSRVLCLSAY</sequence>
<feature type="region of interest" description="Disordered" evidence="1">
    <location>
        <begin position="1089"/>
        <end position="1123"/>
    </location>
</feature>
<feature type="compositionally biased region" description="Basic and acidic residues" evidence="1">
    <location>
        <begin position="799"/>
        <end position="830"/>
    </location>
</feature>
<feature type="compositionally biased region" description="Low complexity" evidence="1">
    <location>
        <begin position="408"/>
        <end position="420"/>
    </location>
</feature>
<feature type="region of interest" description="Disordered" evidence="1">
    <location>
        <begin position="1215"/>
        <end position="1283"/>
    </location>
</feature>
<protein>
    <submittedName>
        <fullName evidence="2">Uncharacterized protein</fullName>
    </submittedName>
</protein>
<dbReference type="GeneID" id="9622805"/>
<feature type="region of interest" description="Disordered" evidence="1">
    <location>
        <begin position="396"/>
        <end position="422"/>
    </location>
</feature>
<feature type="region of interest" description="Disordered" evidence="1">
    <location>
        <begin position="205"/>
        <end position="276"/>
    </location>
</feature>
<dbReference type="InParanoid" id="D8UEF7"/>
<dbReference type="Proteomes" id="UP000001058">
    <property type="component" value="Unassembled WGS sequence"/>
</dbReference>
<evidence type="ECO:0000313" key="2">
    <source>
        <dbReference type="EMBL" id="EFJ41836.1"/>
    </source>
</evidence>
<dbReference type="KEGG" id="vcn:VOLCADRAFT_98097"/>
<feature type="compositionally biased region" description="Gly residues" evidence="1">
    <location>
        <begin position="206"/>
        <end position="223"/>
    </location>
</feature>
<feature type="compositionally biased region" description="Acidic residues" evidence="1">
    <location>
        <begin position="779"/>
        <end position="798"/>
    </location>
</feature>
<proteinExistence type="predicted"/>
<feature type="region of interest" description="Disordered" evidence="1">
    <location>
        <begin position="619"/>
        <end position="689"/>
    </location>
</feature>
<evidence type="ECO:0000256" key="1">
    <source>
        <dbReference type="SAM" id="MobiDB-lite"/>
    </source>
</evidence>
<evidence type="ECO:0000313" key="3">
    <source>
        <dbReference type="Proteomes" id="UP000001058"/>
    </source>
</evidence>
<accession>D8UEF7</accession>
<dbReference type="RefSeq" id="XP_002957034.1">
    <property type="nucleotide sequence ID" value="XM_002956988.1"/>
</dbReference>
<feature type="compositionally biased region" description="Low complexity" evidence="1">
    <location>
        <begin position="1226"/>
        <end position="1251"/>
    </location>
</feature>
<dbReference type="EMBL" id="GL378389">
    <property type="protein sequence ID" value="EFJ41836.1"/>
    <property type="molecule type" value="Genomic_DNA"/>
</dbReference>
<feature type="region of interest" description="Disordered" evidence="1">
    <location>
        <begin position="921"/>
        <end position="945"/>
    </location>
</feature>